<sequence>MEVSRSGSACRSVFGGLVEWCAGSDPSGADCVAKQVLPEKWWPELRAVIVVIDDGEKEVASSKGMRNTVETSELLEYRANHIVPKRIKRLEAAFEVHDFDEFARITMADSNQLHAVCLDTFPPLRYMSDASWAVIRSVNEFNTGNRLRAAYTFDAGPNACIFVENNNVAELLTCLCRYLKLPSQIRCNREPAGDCVFTVPPNVTPSTQFAVRSVIVSEVGGPPKILTC</sequence>
<dbReference type="PANTHER" id="PTHR10977">
    <property type="entry name" value="DIPHOSPHOMEVALONATE DECARBOXYLASE"/>
    <property type="match status" value="1"/>
</dbReference>
<evidence type="ECO:0000256" key="2">
    <source>
        <dbReference type="ARBA" id="ARBA00019335"/>
    </source>
</evidence>
<dbReference type="GO" id="GO:0019287">
    <property type="term" value="P:isopentenyl diphosphate biosynthetic process, mevalonate pathway"/>
    <property type="evidence" value="ECO:0007669"/>
    <property type="project" value="TreeGrafter"/>
</dbReference>
<feature type="domain" description="Diphosphomevalonate decarboxylase-like N-terminal" evidence="16">
    <location>
        <begin position="6"/>
        <end position="33"/>
    </location>
</feature>
<dbReference type="SUPFAM" id="SSF55060">
    <property type="entry name" value="GHMP Kinase, C-terminal domain"/>
    <property type="match status" value="1"/>
</dbReference>
<evidence type="ECO:0000256" key="7">
    <source>
        <dbReference type="ARBA" id="ARBA00023011"/>
    </source>
</evidence>
<dbReference type="EMBL" id="JOJR01000230">
    <property type="protein sequence ID" value="RCN41594.1"/>
    <property type="molecule type" value="Genomic_DNA"/>
</dbReference>
<dbReference type="OrthoDB" id="10253702at2759"/>
<comment type="catalytic activity">
    <reaction evidence="14">
        <text>(R)-5-diphosphomevalonate + ATP = isopentenyl diphosphate + ADP + phosphate + CO2</text>
        <dbReference type="Rhea" id="RHEA:23732"/>
        <dbReference type="ChEBI" id="CHEBI:16526"/>
        <dbReference type="ChEBI" id="CHEBI:30616"/>
        <dbReference type="ChEBI" id="CHEBI:43474"/>
        <dbReference type="ChEBI" id="CHEBI:57557"/>
        <dbReference type="ChEBI" id="CHEBI:128769"/>
        <dbReference type="ChEBI" id="CHEBI:456216"/>
        <dbReference type="EC" id="4.1.1.33"/>
    </reaction>
</comment>
<dbReference type="GO" id="GO:0005524">
    <property type="term" value="F:ATP binding"/>
    <property type="evidence" value="ECO:0007669"/>
    <property type="project" value="UniProtKB-KW"/>
</dbReference>
<keyword evidence="18" id="KW-1185">Reference proteome</keyword>
<keyword evidence="11" id="KW-0456">Lyase</keyword>
<dbReference type="GO" id="GO:0005829">
    <property type="term" value="C:cytosol"/>
    <property type="evidence" value="ECO:0007669"/>
    <property type="project" value="TreeGrafter"/>
</dbReference>
<evidence type="ECO:0000256" key="4">
    <source>
        <dbReference type="ARBA" id="ARBA00022741"/>
    </source>
</evidence>
<dbReference type="PANTHER" id="PTHR10977:SF3">
    <property type="entry name" value="DIPHOSPHOMEVALONATE DECARBOXYLASE"/>
    <property type="match status" value="1"/>
</dbReference>
<dbReference type="Gene3D" id="3.30.70.890">
    <property type="entry name" value="GHMP kinase, C-terminal domain"/>
    <property type="match status" value="1"/>
</dbReference>
<keyword evidence="4" id="KW-0547">Nucleotide-binding</keyword>
<evidence type="ECO:0000256" key="11">
    <source>
        <dbReference type="ARBA" id="ARBA00023239"/>
    </source>
</evidence>
<dbReference type="AlphaFoldDB" id="A0A368GB02"/>
<organism evidence="17 18">
    <name type="scientific">Ancylostoma caninum</name>
    <name type="common">Dog hookworm</name>
    <dbReference type="NCBI Taxonomy" id="29170"/>
    <lineage>
        <taxon>Eukaryota</taxon>
        <taxon>Metazoa</taxon>
        <taxon>Ecdysozoa</taxon>
        <taxon>Nematoda</taxon>
        <taxon>Chromadorea</taxon>
        <taxon>Rhabditida</taxon>
        <taxon>Rhabditina</taxon>
        <taxon>Rhabditomorpha</taxon>
        <taxon>Strongyloidea</taxon>
        <taxon>Ancylostomatidae</taxon>
        <taxon>Ancylostomatinae</taxon>
        <taxon>Ancylostoma</taxon>
    </lineage>
</organism>
<dbReference type="InterPro" id="IPR014721">
    <property type="entry name" value="Ribsml_uS5_D2-typ_fold_subgr"/>
</dbReference>
<dbReference type="InterPro" id="IPR005935">
    <property type="entry name" value="Mev_decarb"/>
</dbReference>
<keyword evidence="3" id="KW-0444">Lipid biosynthesis</keyword>
<keyword evidence="10" id="KW-0753">Steroid metabolism</keyword>
<evidence type="ECO:0000259" key="16">
    <source>
        <dbReference type="Pfam" id="PF22700"/>
    </source>
</evidence>
<evidence type="ECO:0000256" key="1">
    <source>
        <dbReference type="ARBA" id="ARBA00003812"/>
    </source>
</evidence>
<proteinExistence type="predicted"/>
<evidence type="ECO:0000256" key="14">
    <source>
        <dbReference type="ARBA" id="ARBA00048154"/>
    </source>
</evidence>
<feature type="domain" description="Mvd1 C-terminal" evidence="15">
    <location>
        <begin position="47"/>
        <end position="226"/>
    </location>
</feature>
<keyword evidence="9" id="KW-1207">Sterol metabolism</keyword>
<evidence type="ECO:0000256" key="10">
    <source>
        <dbReference type="ARBA" id="ARBA00023221"/>
    </source>
</evidence>
<dbReference type="Pfam" id="PF18376">
    <property type="entry name" value="MDD_C"/>
    <property type="match status" value="1"/>
</dbReference>
<evidence type="ECO:0000256" key="3">
    <source>
        <dbReference type="ARBA" id="ARBA00022516"/>
    </source>
</evidence>
<dbReference type="PIRSF" id="PIRSF015950">
    <property type="entry name" value="Mev_P_decrbx"/>
    <property type="match status" value="1"/>
</dbReference>
<dbReference type="InterPro" id="IPR036554">
    <property type="entry name" value="GHMP_kinase_C_sf"/>
</dbReference>
<evidence type="ECO:0000313" key="18">
    <source>
        <dbReference type="Proteomes" id="UP000252519"/>
    </source>
</evidence>
<evidence type="ECO:0000256" key="12">
    <source>
        <dbReference type="ARBA" id="ARBA00031325"/>
    </source>
</evidence>
<keyword evidence="8" id="KW-0443">Lipid metabolism</keyword>
<keyword evidence="5" id="KW-0067">ATP-binding</keyword>
<dbReference type="Gene3D" id="3.30.230.10">
    <property type="match status" value="1"/>
</dbReference>
<name>A0A368GB02_ANCCA</name>
<comment type="caution">
    <text evidence="17">The sequence shown here is derived from an EMBL/GenBank/DDBJ whole genome shotgun (WGS) entry which is preliminary data.</text>
</comment>
<protein>
    <recommendedName>
        <fullName evidence="2">Diphosphomevalonate decarboxylase</fullName>
    </recommendedName>
    <alternativeName>
        <fullName evidence="12">Mevalonate (diphospho)decarboxylase</fullName>
    </alternativeName>
    <alternativeName>
        <fullName evidence="13">Mevalonate pyrophosphate decarboxylase</fullName>
    </alternativeName>
</protein>
<dbReference type="Proteomes" id="UP000252519">
    <property type="component" value="Unassembled WGS sequence"/>
</dbReference>
<dbReference type="GO" id="GO:0004163">
    <property type="term" value="F:diphosphomevalonate decarboxylase activity"/>
    <property type="evidence" value="ECO:0007669"/>
    <property type="project" value="UniProtKB-EC"/>
</dbReference>
<evidence type="ECO:0000259" key="15">
    <source>
        <dbReference type="Pfam" id="PF18376"/>
    </source>
</evidence>
<evidence type="ECO:0000313" key="17">
    <source>
        <dbReference type="EMBL" id="RCN41594.1"/>
    </source>
</evidence>
<dbReference type="GO" id="GO:0016126">
    <property type="term" value="P:sterol biosynthetic process"/>
    <property type="evidence" value="ECO:0007669"/>
    <property type="project" value="UniProtKB-KW"/>
</dbReference>
<evidence type="ECO:0000256" key="8">
    <source>
        <dbReference type="ARBA" id="ARBA00023098"/>
    </source>
</evidence>
<gene>
    <name evidence="17" type="ORF">ANCCAN_12462</name>
</gene>
<accession>A0A368GB02</accession>
<evidence type="ECO:0000256" key="6">
    <source>
        <dbReference type="ARBA" id="ARBA00022955"/>
    </source>
</evidence>
<dbReference type="STRING" id="29170.A0A368GB02"/>
<reference evidence="17 18" key="1">
    <citation type="submission" date="2014-10" db="EMBL/GenBank/DDBJ databases">
        <title>Draft genome of the hookworm Ancylostoma caninum.</title>
        <authorList>
            <person name="Mitreva M."/>
        </authorList>
    </citation>
    <scope>NUCLEOTIDE SEQUENCE [LARGE SCALE GENOMIC DNA]</scope>
    <source>
        <strain evidence="17 18">Baltimore</strain>
    </source>
</reference>
<evidence type="ECO:0000256" key="5">
    <source>
        <dbReference type="ARBA" id="ARBA00022840"/>
    </source>
</evidence>
<comment type="function">
    <text evidence="1">Catalyzes the ATP dependent decarboxylation of (R)-5-diphosphomevalonate to form isopentenyl diphosphate (IPP). Functions in the mevalonate (MVA) pathway leading to isopentenyl diphosphate (IPP), a key precursor for the biosynthesis of isoprenoids and sterol synthesis.</text>
</comment>
<dbReference type="Pfam" id="PF22700">
    <property type="entry name" value="MVD-like_N"/>
    <property type="match status" value="1"/>
</dbReference>
<dbReference type="InterPro" id="IPR041431">
    <property type="entry name" value="Mvd1_C"/>
</dbReference>
<evidence type="ECO:0000256" key="9">
    <source>
        <dbReference type="ARBA" id="ARBA00023166"/>
    </source>
</evidence>
<evidence type="ECO:0000256" key="13">
    <source>
        <dbReference type="ARBA" id="ARBA00032827"/>
    </source>
</evidence>
<keyword evidence="6" id="KW-0752">Steroid biosynthesis</keyword>
<dbReference type="InterPro" id="IPR053859">
    <property type="entry name" value="MVD-like_N"/>
</dbReference>
<keyword evidence="7" id="KW-0756">Sterol biosynthesis</keyword>